<feature type="region of interest" description="Disordered" evidence="2">
    <location>
        <begin position="1"/>
        <end position="43"/>
    </location>
</feature>
<accession>A0A8S1IWF6</accession>
<evidence type="ECO:0000256" key="1">
    <source>
        <dbReference type="ARBA" id="ARBA00007462"/>
    </source>
</evidence>
<comment type="caution">
    <text evidence="3">The sequence shown here is derived from an EMBL/GenBank/DDBJ whole genome shotgun (WGS) entry which is preliminary data.</text>
</comment>
<comment type="similarity">
    <text evidence="1">Belongs to the RRP15 family.</text>
</comment>
<evidence type="ECO:0008006" key="5">
    <source>
        <dbReference type="Google" id="ProtNLM"/>
    </source>
</evidence>
<dbReference type="InterPro" id="IPR012459">
    <property type="entry name" value="Rrp15"/>
</dbReference>
<name>A0A8S1IWF6_9CHLO</name>
<feature type="compositionally biased region" description="Basic and acidic residues" evidence="2">
    <location>
        <begin position="163"/>
        <end position="176"/>
    </location>
</feature>
<organism evidence="3 4">
    <name type="scientific">Ostreobium quekettii</name>
    <dbReference type="NCBI Taxonomy" id="121088"/>
    <lineage>
        <taxon>Eukaryota</taxon>
        <taxon>Viridiplantae</taxon>
        <taxon>Chlorophyta</taxon>
        <taxon>core chlorophytes</taxon>
        <taxon>Ulvophyceae</taxon>
        <taxon>TCBD clade</taxon>
        <taxon>Bryopsidales</taxon>
        <taxon>Ostreobineae</taxon>
        <taxon>Ostreobiaceae</taxon>
        <taxon>Ostreobium</taxon>
    </lineage>
</organism>
<feature type="region of interest" description="Disordered" evidence="2">
    <location>
        <begin position="59"/>
        <end position="84"/>
    </location>
</feature>
<evidence type="ECO:0000313" key="3">
    <source>
        <dbReference type="EMBL" id="CAD7699484.1"/>
    </source>
</evidence>
<dbReference type="PANTHER" id="PTHR13245">
    <property type="entry name" value="RRP15-LIKE PROTEIN"/>
    <property type="match status" value="1"/>
</dbReference>
<feature type="region of interest" description="Disordered" evidence="2">
    <location>
        <begin position="163"/>
        <end position="273"/>
    </location>
</feature>
<dbReference type="GO" id="GO:0000470">
    <property type="term" value="P:maturation of LSU-rRNA"/>
    <property type="evidence" value="ECO:0007669"/>
    <property type="project" value="TreeGrafter"/>
</dbReference>
<dbReference type="GO" id="GO:0000460">
    <property type="term" value="P:maturation of 5.8S rRNA"/>
    <property type="evidence" value="ECO:0007669"/>
    <property type="project" value="TreeGrafter"/>
</dbReference>
<protein>
    <recommendedName>
        <fullName evidence="5">RRP15-like protein</fullName>
    </recommendedName>
</protein>
<sequence>MASNGNREHDDSSLSSGQGAESRDSSDVEGEAPAGPLIGGPTGGCSALSAAFSRVLGKKTRRKEGILGESKTNQKRKREDEDELEAVAEQVQKRKGIYEMGHVKVPKLGMDPEHDAENRRLVKLATKGVVRLFNTVAKLQHAQKKASSKAATRAAERRVKFLDELKKPLDAGRQEGEGMGNNGKRRSATGEQNQEGHSGWDVLSGSIPSPVRDLNEWDSDAEEEEEESRKSDSDEAEEAFLKDEEASSGDDSHDEKDVDAPSTEGDSDGGGEW</sequence>
<feature type="compositionally biased region" description="Acidic residues" evidence="2">
    <location>
        <begin position="216"/>
        <end position="226"/>
    </location>
</feature>
<dbReference type="AlphaFoldDB" id="A0A8S1IWF6"/>
<evidence type="ECO:0000256" key="2">
    <source>
        <dbReference type="SAM" id="MobiDB-lite"/>
    </source>
</evidence>
<dbReference type="Pfam" id="PF07890">
    <property type="entry name" value="Rrp15p"/>
    <property type="match status" value="1"/>
</dbReference>
<dbReference type="PANTHER" id="PTHR13245:SF14">
    <property type="entry name" value="RRP15-LIKE PROTEIN"/>
    <property type="match status" value="1"/>
</dbReference>
<dbReference type="EMBL" id="CAJHUC010001028">
    <property type="protein sequence ID" value="CAD7699484.1"/>
    <property type="molecule type" value="Genomic_DNA"/>
</dbReference>
<dbReference type="GO" id="GO:0030687">
    <property type="term" value="C:preribosome, large subunit precursor"/>
    <property type="evidence" value="ECO:0007669"/>
    <property type="project" value="TreeGrafter"/>
</dbReference>
<feature type="compositionally biased region" description="Basic and acidic residues" evidence="2">
    <location>
        <begin position="1"/>
        <end position="12"/>
    </location>
</feature>
<proteinExistence type="inferred from homology"/>
<dbReference type="OrthoDB" id="20949at2759"/>
<dbReference type="Proteomes" id="UP000708148">
    <property type="component" value="Unassembled WGS sequence"/>
</dbReference>
<reference evidence="3" key="1">
    <citation type="submission" date="2020-12" db="EMBL/GenBank/DDBJ databases">
        <authorList>
            <person name="Iha C."/>
        </authorList>
    </citation>
    <scope>NUCLEOTIDE SEQUENCE</scope>
</reference>
<keyword evidence="4" id="KW-1185">Reference proteome</keyword>
<feature type="compositionally biased region" description="Basic and acidic residues" evidence="2">
    <location>
        <begin position="227"/>
        <end position="259"/>
    </location>
</feature>
<gene>
    <name evidence="3" type="ORF">OSTQU699_LOCUS4843</name>
</gene>
<evidence type="ECO:0000313" key="4">
    <source>
        <dbReference type="Proteomes" id="UP000708148"/>
    </source>
</evidence>